<sequence length="75" mass="8141">MILTEKYAHQSAYMDVGSIASYDWPDLLPFLLKLVSDQTSTNGVHGGLSCQALLSSDMDDSMVPKLSPAIVPQLE</sequence>
<organism evidence="1 2">
    <name type="scientific">Kalanchoe fedtschenkoi</name>
    <name type="common">Lavender scallops</name>
    <name type="synonym">South American air plant</name>
    <dbReference type="NCBI Taxonomy" id="63787"/>
    <lineage>
        <taxon>Eukaryota</taxon>
        <taxon>Viridiplantae</taxon>
        <taxon>Streptophyta</taxon>
        <taxon>Embryophyta</taxon>
        <taxon>Tracheophyta</taxon>
        <taxon>Spermatophyta</taxon>
        <taxon>Magnoliopsida</taxon>
        <taxon>eudicotyledons</taxon>
        <taxon>Gunneridae</taxon>
        <taxon>Pentapetalae</taxon>
        <taxon>Saxifragales</taxon>
        <taxon>Crassulaceae</taxon>
        <taxon>Kalanchoe</taxon>
    </lineage>
</organism>
<keyword evidence="2" id="KW-1185">Reference proteome</keyword>
<dbReference type="OMA" id="AHQSAYM"/>
<dbReference type="EnsemblPlants" id="Kaladp0064s0071.1.v1.1">
    <property type="protein sequence ID" value="Kaladp0064s0071.1.v1.1"/>
    <property type="gene ID" value="Kaladp0064s0071.v1.1"/>
</dbReference>
<dbReference type="Proteomes" id="UP000594263">
    <property type="component" value="Unplaced"/>
</dbReference>
<proteinExistence type="predicted"/>
<accession>A0A7N0UEZ0</accession>
<protein>
    <submittedName>
        <fullName evidence="1">Uncharacterized protein</fullName>
    </submittedName>
</protein>
<evidence type="ECO:0000313" key="1">
    <source>
        <dbReference type="EnsemblPlants" id="Kaladp0064s0071.1.v1.1"/>
    </source>
</evidence>
<name>A0A7N0UEZ0_KALFE</name>
<dbReference type="Gene3D" id="1.25.10.10">
    <property type="entry name" value="Leucine-rich Repeat Variant"/>
    <property type="match status" value="1"/>
</dbReference>
<reference evidence="1" key="1">
    <citation type="submission" date="2021-01" db="UniProtKB">
        <authorList>
            <consortium name="EnsemblPlants"/>
        </authorList>
    </citation>
    <scope>IDENTIFICATION</scope>
</reference>
<dbReference type="Gramene" id="Kaladp0064s0071.1.v1.1">
    <property type="protein sequence ID" value="Kaladp0064s0071.1.v1.1"/>
    <property type="gene ID" value="Kaladp0064s0071.v1.1"/>
</dbReference>
<evidence type="ECO:0000313" key="2">
    <source>
        <dbReference type="Proteomes" id="UP000594263"/>
    </source>
</evidence>
<dbReference type="InterPro" id="IPR011989">
    <property type="entry name" value="ARM-like"/>
</dbReference>
<dbReference type="AlphaFoldDB" id="A0A7N0UEZ0"/>